<reference evidence="1" key="1">
    <citation type="journal article" date="2014" name="Front. Microbiol.">
        <title>High frequency of phylogenetically diverse reductive dehalogenase-homologous genes in deep subseafloor sedimentary metagenomes.</title>
        <authorList>
            <person name="Kawai M."/>
            <person name="Futagami T."/>
            <person name="Toyoda A."/>
            <person name="Takaki Y."/>
            <person name="Nishi S."/>
            <person name="Hori S."/>
            <person name="Arai W."/>
            <person name="Tsubouchi T."/>
            <person name="Morono Y."/>
            <person name="Uchiyama I."/>
            <person name="Ito T."/>
            <person name="Fujiyama A."/>
            <person name="Inagaki F."/>
            <person name="Takami H."/>
        </authorList>
    </citation>
    <scope>NUCLEOTIDE SEQUENCE</scope>
    <source>
        <strain evidence="1">Expedition CK06-06</strain>
    </source>
</reference>
<sequence>MFRVNKKIMIGIIIVGLMLYFNSLCLAGMTVQEVISNMQKAYEKQMKGINDFTVIQKGTGGMAALAGETITYYKKAKLEGKVVYKTRTESEVMGMAVVAIYDGKYYWTTNPMTGEIEKEISERDPVEMWRNLDPAKTHYLGEEKIEGEKVYVLKIDDPFQVMGKQQITSQYGEESEELGEAEAWGKIWISSKTWMPLRMLMVFKGKSKEEAGGMTMIMKMTIDLKDYRQVGNMLHPYQMVMSTTMELDTTGLSEEEKKEREKMMQMMSAMMSGMGSFKIDTVDIKVNIGLSDDLFDGTKLK</sequence>
<dbReference type="Gene3D" id="2.50.20.10">
    <property type="entry name" value="Lipoprotein localisation LolA/LolB/LppX"/>
    <property type="match status" value="1"/>
</dbReference>
<evidence type="ECO:0000313" key="1">
    <source>
        <dbReference type="EMBL" id="GAG71869.1"/>
    </source>
</evidence>
<dbReference type="EMBL" id="BART01000402">
    <property type="protein sequence ID" value="GAG71869.1"/>
    <property type="molecule type" value="Genomic_DNA"/>
</dbReference>
<dbReference type="AlphaFoldDB" id="X0ZRA3"/>
<name>X0ZRA3_9ZZZZ</name>
<organism evidence="1">
    <name type="scientific">marine sediment metagenome</name>
    <dbReference type="NCBI Taxonomy" id="412755"/>
    <lineage>
        <taxon>unclassified sequences</taxon>
        <taxon>metagenomes</taxon>
        <taxon>ecological metagenomes</taxon>
    </lineage>
</organism>
<protein>
    <submittedName>
        <fullName evidence="1">Uncharacterized protein</fullName>
    </submittedName>
</protein>
<proteinExistence type="predicted"/>
<gene>
    <name evidence="1" type="ORF">S01H4_01977</name>
</gene>
<comment type="caution">
    <text evidence="1">The sequence shown here is derived from an EMBL/GenBank/DDBJ whole genome shotgun (WGS) entry which is preliminary data.</text>
</comment>
<accession>X0ZRA3</accession>